<reference evidence="2" key="2">
    <citation type="submission" date="2021-01" db="EMBL/GenBank/DDBJ databases">
        <authorList>
            <person name="Schikora-Tamarit M.A."/>
        </authorList>
    </citation>
    <scope>NUCLEOTIDE SEQUENCE</scope>
    <source>
        <strain evidence="2">CBS2887</strain>
    </source>
</reference>
<dbReference type="InterPro" id="IPR011989">
    <property type="entry name" value="ARM-like"/>
</dbReference>
<dbReference type="Gene3D" id="1.25.10.10">
    <property type="entry name" value="Leucine-rich Repeat Variant"/>
    <property type="match status" value="1"/>
</dbReference>
<proteinExistence type="predicted"/>
<dbReference type="Proteomes" id="UP000774326">
    <property type="component" value="Unassembled WGS sequence"/>
</dbReference>
<feature type="domain" description="Tubulin-folding cofactor D ARM repeats" evidence="1">
    <location>
        <begin position="306"/>
        <end position="488"/>
    </location>
</feature>
<protein>
    <recommendedName>
        <fullName evidence="1">Tubulin-folding cofactor D ARM repeats domain-containing protein</fullName>
    </recommendedName>
</protein>
<dbReference type="GO" id="GO:0007021">
    <property type="term" value="P:tubulin complex assembly"/>
    <property type="evidence" value="ECO:0007669"/>
    <property type="project" value="InterPro"/>
</dbReference>
<dbReference type="InterPro" id="IPR058033">
    <property type="entry name" value="ARM_TBCD_2nd"/>
</dbReference>
<dbReference type="Pfam" id="PF23579">
    <property type="entry name" value="ARM_TBCD"/>
    <property type="match status" value="1"/>
</dbReference>
<name>A0A9P8TQ82_WICPI</name>
<reference evidence="2" key="1">
    <citation type="journal article" date="2021" name="Open Biol.">
        <title>Shared evolutionary footprints suggest mitochondrial oxidative damage underlies multiple complex I losses in fungi.</title>
        <authorList>
            <person name="Schikora-Tamarit M.A."/>
            <person name="Marcet-Houben M."/>
            <person name="Nosek J."/>
            <person name="Gabaldon T."/>
        </authorList>
    </citation>
    <scope>NUCLEOTIDE SEQUENCE</scope>
    <source>
        <strain evidence="2">CBS2887</strain>
    </source>
</reference>
<dbReference type="InterPro" id="IPR033162">
    <property type="entry name" value="TBCD"/>
</dbReference>
<dbReference type="GO" id="GO:0005096">
    <property type="term" value="F:GTPase activator activity"/>
    <property type="evidence" value="ECO:0007669"/>
    <property type="project" value="InterPro"/>
</dbReference>
<organism evidence="2 3">
    <name type="scientific">Wickerhamomyces pijperi</name>
    <name type="common">Yeast</name>
    <name type="synonym">Pichia pijperi</name>
    <dbReference type="NCBI Taxonomy" id="599730"/>
    <lineage>
        <taxon>Eukaryota</taxon>
        <taxon>Fungi</taxon>
        <taxon>Dikarya</taxon>
        <taxon>Ascomycota</taxon>
        <taxon>Saccharomycotina</taxon>
        <taxon>Saccharomycetes</taxon>
        <taxon>Phaffomycetales</taxon>
        <taxon>Wickerhamomycetaceae</taxon>
        <taxon>Wickerhamomyces</taxon>
    </lineage>
</organism>
<dbReference type="OrthoDB" id="10253476at2759"/>
<dbReference type="GO" id="GO:0007023">
    <property type="term" value="P:post-chaperonin tubulin folding pathway"/>
    <property type="evidence" value="ECO:0007669"/>
    <property type="project" value="InterPro"/>
</dbReference>
<gene>
    <name evidence="2" type="ORF">WICPIJ_002043</name>
</gene>
<dbReference type="PANTHER" id="PTHR12658">
    <property type="entry name" value="BETA-TUBULIN COFACTOR D"/>
    <property type="match status" value="1"/>
</dbReference>
<sequence length="1066" mass="120795">MTVPRIFHSLRTLTAEHLYEPVQQLTLPSHFPVTKYPLLGKMDVYEDNVSKISATLHETIQTELTHLQTNSTKFNLQSILSALNEFQPAPQLLDGELGKYIDAVISVYLLSNSQEITLACSEIFYNMGKIVGYKKISSLMKTEIHLIPKILSKCQLKEIHWHEKYLLICWLLVLVLAPFRLDSLNASVKTDIYGIAIAQLNQMGPLQPLGARLLGTFIMRVDCREQLDSFIGGLDHYQDFDEALKIGYLQTLNIALKRDLQDTLQPHVLKLAQFCKFIIVANCESKSRANIEIIAKVVSKLGRYLNEMEEFEEIEDIIGFFLDNFNSRNTETRFTLARKYAKLLTSIESCLCAEATLDLLDQTHDMAADPANFDSINADILHTNLLTIAELLRTKASPPYTYDRITSIINNTLFFQQNHVTHIGGSNIRDASNFIAWSMAKYSPGKIKPELTLQIFQNLVCVACFDKDIIIRRASAAALQELMGRHGSHAWTTLYPETADLNYGRNLCVANVLDYVNLGSLEKSYLEMPAQLLVGFPELRSVFVQRLTHRCHQDPDHELVQMSALALCKLIAEDDSQIQTQINQCIQHSQAKDPFNLFLVLAELLKITKNHESLPQIIPIFETIKIDHHKAPPAQILSYLSLLHSLMRLSYQPSDQVITNLFSSMRTDTKQVQQLVLQLSPFLALTENNWDEWLRFMKLGNQCTSSSVAMLSIFPTKCQIVLQLLRDDKVNYLVKVGILKSLSSFLRHGGELTDDEEEIQLVCNCLDDYTITEQGDVGSNVRSQTLALLFQNWESLSKFKDLFESKLLRLAAEPVETIRLGSFELIGRVNVGVGKKLEREEKSLYFTKLLDTFSEYYLKDGTVSSEMCKEFWKGYAFTCGALKSTDELITTSLSSFMQFYNSSTQQCQTRIILDILANLKIDSALQSKSQRAAKSIQTSAQFLSRILMVNLKLPTGFNVKGLYARVFNLHLNTSNLVRIKSSIEIFGYLALVERFEDALQRLKFLTVKHPIAKVRVLASEELFTVYTELSLDSSGSGIVDLEGKIKTLKTVDWTQSKGLEKYSSVI</sequence>
<dbReference type="AlphaFoldDB" id="A0A9P8TQ82"/>
<dbReference type="EMBL" id="JAEUBG010001060">
    <property type="protein sequence ID" value="KAH3686974.1"/>
    <property type="molecule type" value="Genomic_DNA"/>
</dbReference>
<evidence type="ECO:0000259" key="1">
    <source>
        <dbReference type="Pfam" id="PF25767"/>
    </source>
</evidence>
<dbReference type="GO" id="GO:0000226">
    <property type="term" value="P:microtubule cytoskeleton organization"/>
    <property type="evidence" value="ECO:0007669"/>
    <property type="project" value="TreeGrafter"/>
</dbReference>
<evidence type="ECO:0000313" key="2">
    <source>
        <dbReference type="EMBL" id="KAH3686974.1"/>
    </source>
</evidence>
<comment type="caution">
    <text evidence="2">The sequence shown here is derived from an EMBL/GenBank/DDBJ whole genome shotgun (WGS) entry which is preliminary data.</text>
</comment>
<dbReference type="PANTHER" id="PTHR12658:SF0">
    <property type="entry name" value="TUBULIN-SPECIFIC CHAPERONE D"/>
    <property type="match status" value="1"/>
</dbReference>
<dbReference type="Pfam" id="PF25767">
    <property type="entry name" value="ARM_TBCD_2nd"/>
    <property type="match status" value="1"/>
</dbReference>
<keyword evidence="3" id="KW-1185">Reference proteome</keyword>
<evidence type="ECO:0000313" key="3">
    <source>
        <dbReference type="Proteomes" id="UP000774326"/>
    </source>
</evidence>
<dbReference type="GO" id="GO:0048487">
    <property type="term" value="F:beta-tubulin binding"/>
    <property type="evidence" value="ECO:0007669"/>
    <property type="project" value="InterPro"/>
</dbReference>
<accession>A0A9P8TQ82</accession>
<dbReference type="InterPro" id="IPR016024">
    <property type="entry name" value="ARM-type_fold"/>
</dbReference>
<dbReference type="SUPFAM" id="SSF48371">
    <property type="entry name" value="ARM repeat"/>
    <property type="match status" value="1"/>
</dbReference>